<dbReference type="Gene3D" id="2.30.30.140">
    <property type="match status" value="2"/>
</dbReference>
<evidence type="ECO:0000259" key="6">
    <source>
        <dbReference type="Pfam" id="PF18359"/>
    </source>
</evidence>
<name>A0AAJ8AZU6_LATCA</name>
<dbReference type="RefSeq" id="XP_050923640.1">
    <property type="nucleotide sequence ID" value="XM_051067683.1"/>
</dbReference>
<keyword evidence="2" id="KW-0539">Nucleus</keyword>
<feature type="domain" description="Histone methyltransferase Tudor" evidence="6">
    <location>
        <begin position="360"/>
        <end position="403"/>
    </location>
</feature>
<feature type="region of interest" description="Disordered" evidence="3">
    <location>
        <begin position="85"/>
        <end position="108"/>
    </location>
</feature>
<dbReference type="Pfam" id="PF18358">
    <property type="entry name" value="Tudor_4"/>
    <property type="match status" value="1"/>
</dbReference>
<dbReference type="Pfam" id="PF18359">
    <property type="entry name" value="Tudor_5"/>
    <property type="match status" value="1"/>
</dbReference>
<dbReference type="InterPro" id="IPR041291">
    <property type="entry name" value="TUDOR_5"/>
</dbReference>
<dbReference type="GeneID" id="108888832"/>
<dbReference type="GO" id="GO:0005634">
    <property type="term" value="C:nucleus"/>
    <property type="evidence" value="ECO:0007669"/>
    <property type="project" value="UniProtKB-SubCell"/>
</dbReference>
<dbReference type="InterPro" id="IPR040880">
    <property type="entry name" value="DUF5604"/>
</dbReference>
<protein>
    <submittedName>
        <fullName evidence="8">Histone-lysine N-methyltransferase SETDB1-B isoform X1</fullName>
    </submittedName>
</protein>
<comment type="subcellular location">
    <subcellularLocation>
        <location evidence="1">Nucleus</location>
    </subcellularLocation>
</comment>
<dbReference type="InterPro" id="IPR041292">
    <property type="entry name" value="Tudor_4"/>
</dbReference>
<dbReference type="AlphaFoldDB" id="A0AAJ8AZU6"/>
<dbReference type="Pfam" id="PF18300">
    <property type="entry name" value="DUF5604"/>
    <property type="match status" value="1"/>
</dbReference>
<evidence type="ECO:0000259" key="5">
    <source>
        <dbReference type="Pfam" id="PF18358"/>
    </source>
</evidence>
<proteinExistence type="predicted"/>
<feature type="compositionally biased region" description="Polar residues" evidence="3">
    <location>
        <begin position="88"/>
        <end position="108"/>
    </location>
</feature>
<evidence type="ECO:0000313" key="8">
    <source>
        <dbReference type="RefSeq" id="XP_050923640.1"/>
    </source>
</evidence>
<dbReference type="PANTHER" id="PTHR46024:SF1">
    <property type="entry name" value="HISTONE-LYSINE N-METHYLTRANSFERASE EGGLESS"/>
    <property type="match status" value="1"/>
</dbReference>
<accession>A0AAJ8AZU6</accession>
<sequence>MEGDEMEMSKQELQKWIREKVQRSELISSDVLKKCDRLQSLLERREKQAAQLLKLCKSVVACEETVKKQYSLLGLEYRDTDSDDDINITGSGHTPPSPCESVNSETRVLHSSATNGLTPLIPKRRKNPLCLKEPVVILTRLSEGKISALRPRTPPKDHSRDESSQSSDSDVQWEPEEDSSDSDFFVSNYNTGTKKRRKIDVNPAKSHATPEASTNTEAKSNREKKSTPQFNAKDDATSSAAKTSAPQTNGNTSANSNGTETARPPGSTKGVTPVCIISRHAQTCDTATKTPPDMPKREVKVNMNVLARRRTMKWQRAKITEILTKEDGRLKYKVHFLEKGKSLVSGHHIAWDSMPKWEQLFVGARVVVKREADQTHFCPGVLAELPNRKNRMRFLIFIDDHTPVYVALPFFHLVCKPLEEPLDDIPDNTHKDFMKEYVKSWPYPPQTQYRVGQIINAEFEGVQQKCEVLVVDCSLIQVVFQNRQNLDGGCCCKTSPQSSAMSRRYGGCDSKVLLKTLPGWSCLKLSHCLEVI</sequence>
<feature type="compositionally biased region" description="Acidic residues" evidence="3">
    <location>
        <begin position="171"/>
        <end position="181"/>
    </location>
</feature>
<dbReference type="InterPro" id="IPR051516">
    <property type="entry name" value="SETDB_methyltransferase"/>
</dbReference>
<feature type="compositionally biased region" description="Low complexity" evidence="3">
    <location>
        <begin position="237"/>
        <end position="262"/>
    </location>
</feature>
<feature type="compositionally biased region" description="Basic and acidic residues" evidence="3">
    <location>
        <begin position="219"/>
        <end position="236"/>
    </location>
</feature>
<dbReference type="PANTHER" id="PTHR46024">
    <property type="entry name" value="HISTONE-LYSINE N-METHYLTRANSFERASE EGGLESS"/>
    <property type="match status" value="1"/>
</dbReference>
<evidence type="ECO:0000256" key="1">
    <source>
        <dbReference type="ARBA" id="ARBA00004123"/>
    </source>
</evidence>
<evidence type="ECO:0000256" key="3">
    <source>
        <dbReference type="SAM" id="MobiDB-lite"/>
    </source>
</evidence>
<feature type="compositionally biased region" description="Basic and acidic residues" evidence="3">
    <location>
        <begin position="154"/>
        <end position="163"/>
    </location>
</feature>
<evidence type="ECO:0000256" key="2">
    <source>
        <dbReference type="ARBA" id="ARBA00023242"/>
    </source>
</evidence>
<dbReference type="GO" id="GO:0046974">
    <property type="term" value="F:histone H3K9 methyltransferase activity"/>
    <property type="evidence" value="ECO:0007669"/>
    <property type="project" value="TreeGrafter"/>
</dbReference>
<organism evidence="7 8">
    <name type="scientific">Lates calcarifer</name>
    <name type="common">Barramundi</name>
    <name type="synonym">Holocentrus calcarifer</name>
    <dbReference type="NCBI Taxonomy" id="8187"/>
    <lineage>
        <taxon>Eukaryota</taxon>
        <taxon>Metazoa</taxon>
        <taxon>Chordata</taxon>
        <taxon>Craniata</taxon>
        <taxon>Vertebrata</taxon>
        <taxon>Euteleostomi</taxon>
        <taxon>Actinopterygii</taxon>
        <taxon>Neopterygii</taxon>
        <taxon>Teleostei</taxon>
        <taxon>Neoteleostei</taxon>
        <taxon>Acanthomorphata</taxon>
        <taxon>Carangaria</taxon>
        <taxon>Carangaria incertae sedis</taxon>
        <taxon>Centropomidae</taxon>
        <taxon>Lates</taxon>
    </lineage>
</organism>
<feature type="domain" description="DUF5604" evidence="4">
    <location>
        <begin position="300"/>
        <end position="352"/>
    </location>
</feature>
<gene>
    <name evidence="8" type="primary">LOC108888832</name>
</gene>
<dbReference type="GO" id="GO:0010629">
    <property type="term" value="P:negative regulation of gene expression"/>
    <property type="evidence" value="ECO:0007669"/>
    <property type="project" value="TreeGrafter"/>
</dbReference>
<dbReference type="Proteomes" id="UP000694890">
    <property type="component" value="Linkage group LG3"/>
</dbReference>
<feature type="region of interest" description="Disordered" evidence="3">
    <location>
        <begin position="147"/>
        <end position="270"/>
    </location>
</feature>
<reference evidence="8" key="1">
    <citation type="submission" date="2025-08" db="UniProtKB">
        <authorList>
            <consortium name="RefSeq"/>
        </authorList>
    </citation>
    <scope>IDENTIFICATION</scope>
    <source>
        <tissue evidence="8">Brain</tissue>
    </source>
</reference>
<dbReference type="GO" id="GO:0070828">
    <property type="term" value="P:heterochromatin organization"/>
    <property type="evidence" value="ECO:0007669"/>
    <property type="project" value="TreeGrafter"/>
</dbReference>
<feature type="domain" description="Histone methyltransferase Tudor" evidence="5">
    <location>
        <begin position="451"/>
        <end position="485"/>
    </location>
</feature>
<evidence type="ECO:0000313" key="7">
    <source>
        <dbReference type="Proteomes" id="UP000694890"/>
    </source>
</evidence>
<evidence type="ECO:0000259" key="4">
    <source>
        <dbReference type="Pfam" id="PF18300"/>
    </source>
</evidence>